<sequence>MTQYLNPTTMTKEEFLAKHGTRIDENALSGFATEDRSVNCVVVLVDNGMFRAAGIMDGERDLQDFMDPSDMRPRSFYLVKTAAINAEGGVDGYVVK</sequence>
<proteinExistence type="predicted"/>
<dbReference type="EMBL" id="LAZR01016601">
    <property type="protein sequence ID" value="KKM03785.1"/>
    <property type="molecule type" value="Genomic_DNA"/>
</dbReference>
<gene>
    <name evidence="1" type="ORF">LCGC14_1770910</name>
</gene>
<evidence type="ECO:0000313" key="1">
    <source>
        <dbReference type="EMBL" id="KKM03785.1"/>
    </source>
</evidence>
<name>A0A0F9GYC8_9ZZZZ</name>
<organism evidence="1">
    <name type="scientific">marine sediment metagenome</name>
    <dbReference type="NCBI Taxonomy" id="412755"/>
    <lineage>
        <taxon>unclassified sequences</taxon>
        <taxon>metagenomes</taxon>
        <taxon>ecological metagenomes</taxon>
    </lineage>
</organism>
<accession>A0A0F9GYC8</accession>
<comment type="caution">
    <text evidence="1">The sequence shown here is derived from an EMBL/GenBank/DDBJ whole genome shotgun (WGS) entry which is preliminary data.</text>
</comment>
<reference evidence="1" key="1">
    <citation type="journal article" date="2015" name="Nature">
        <title>Complex archaea that bridge the gap between prokaryotes and eukaryotes.</title>
        <authorList>
            <person name="Spang A."/>
            <person name="Saw J.H."/>
            <person name="Jorgensen S.L."/>
            <person name="Zaremba-Niedzwiedzka K."/>
            <person name="Martijn J."/>
            <person name="Lind A.E."/>
            <person name="van Eijk R."/>
            <person name="Schleper C."/>
            <person name="Guy L."/>
            <person name="Ettema T.J."/>
        </authorList>
    </citation>
    <scope>NUCLEOTIDE SEQUENCE</scope>
</reference>
<dbReference type="AlphaFoldDB" id="A0A0F9GYC8"/>
<protein>
    <submittedName>
        <fullName evidence="1">Uncharacterized protein</fullName>
    </submittedName>
</protein>